<evidence type="ECO:0000313" key="2">
    <source>
        <dbReference type="Proteomes" id="UP000712600"/>
    </source>
</evidence>
<gene>
    <name evidence="1" type="ORF">F2Q69_00062998</name>
</gene>
<reference evidence="1" key="1">
    <citation type="submission" date="2019-12" db="EMBL/GenBank/DDBJ databases">
        <title>Genome sequencing and annotation of Brassica cretica.</title>
        <authorList>
            <person name="Studholme D.J."/>
            <person name="Sarris P."/>
        </authorList>
    </citation>
    <scope>NUCLEOTIDE SEQUENCE</scope>
    <source>
        <strain evidence="1">PFS-109/04</strain>
        <tissue evidence="1">Leaf</tissue>
    </source>
</reference>
<dbReference type="AlphaFoldDB" id="A0A8S9RJL4"/>
<name>A0A8S9RJL4_BRACR</name>
<organism evidence="1 2">
    <name type="scientific">Brassica cretica</name>
    <name type="common">Mustard</name>
    <dbReference type="NCBI Taxonomy" id="69181"/>
    <lineage>
        <taxon>Eukaryota</taxon>
        <taxon>Viridiplantae</taxon>
        <taxon>Streptophyta</taxon>
        <taxon>Embryophyta</taxon>
        <taxon>Tracheophyta</taxon>
        <taxon>Spermatophyta</taxon>
        <taxon>Magnoliopsida</taxon>
        <taxon>eudicotyledons</taxon>
        <taxon>Gunneridae</taxon>
        <taxon>Pentapetalae</taxon>
        <taxon>rosids</taxon>
        <taxon>malvids</taxon>
        <taxon>Brassicales</taxon>
        <taxon>Brassicaceae</taxon>
        <taxon>Brassiceae</taxon>
        <taxon>Brassica</taxon>
    </lineage>
</organism>
<protein>
    <submittedName>
        <fullName evidence="1">Uncharacterized protein</fullName>
    </submittedName>
</protein>
<dbReference type="EMBL" id="QGKX02000095">
    <property type="protein sequence ID" value="KAF3572875.1"/>
    <property type="molecule type" value="Genomic_DNA"/>
</dbReference>
<evidence type="ECO:0000313" key="1">
    <source>
        <dbReference type="EMBL" id="KAF3572875.1"/>
    </source>
</evidence>
<sequence>MTETSGLNVFANVLKLARLTMVIVLNVVKFNAVAQTLLMVQEDPFLPLVPLGINVSTPFVYKHSNAMYY</sequence>
<dbReference type="Proteomes" id="UP000712600">
    <property type="component" value="Unassembled WGS sequence"/>
</dbReference>
<accession>A0A8S9RJL4</accession>
<proteinExistence type="predicted"/>
<comment type="caution">
    <text evidence="1">The sequence shown here is derived from an EMBL/GenBank/DDBJ whole genome shotgun (WGS) entry which is preliminary data.</text>
</comment>